<gene>
    <name evidence="2" type="ORF">SAMN05192530_102182</name>
</gene>
<keyword evidence="3" id="KW-1185">Reference proteome</keyword>
<dbReference type="InterPro" id="IPR009100">
    <property type="entry name" value="AcylCoA_DH/oxidase_NM_dom_sf"/>
</dbReference>
<dbReference type="InterPro" id="IPR036250">
    <property type="entry name" value="AcylCo_DH-like_C"/>
</dbReference>
<dbReference type="AlphaFoldDB" id="A0A1H0ER81"/>
<name>A0A1H0ER81_9HYPH</name>
<sequence length="368" mass="39810">MDQISRPTDRSASPTSRIDEAAQRIASAARVEDAPEAGVAVLREAGLLHLAAEETADGYRYELPWRLALRLLARIGGADLSLGRLLEGHLNALQLVALYADAAQKQRVLAAVRAGTLLGVWGADTEPRFAVSGAGELRLTGAKRYASGLGLVGLALVPYEDEARVSHLLLVPVDDPARQDAGAWHMSGMRASRSGTYRFEDLRVDETAARVGRPGDYRREPFFVGGIWRCAAAQLGAVERLVEILVAELTASDRLQHPLQSARVGQAIMAARDARLNVEAAAEAVETGSLDAELAVSLAALSRLRVETAGLEVMQLVERGLGLSSFHADHPAERVMRDLAVYLRQANPDALLLDQARRLSRRLPDLFR</sequence>
<dbReference type="Proteomes" id="UP000198793">
    <property type="component" value="Unassembled WGS sequence"/>
</dbReference>
<dbReference type="PANTHER" id="PTHR48083">
    <property type="entry name" value="MEDIUM-CHAIN SPECIFIC ACYL-COA DEHYDROGENASE, MITOCHONDRIAL-RELATED"/>
    <property type="match status" value="1"/>
</dbReference>
<dbReference type="GO" id="GO:0005737">
    <property type="term" value="C:cytoplasm"/>
    <property type="evidence" value="ECO:0007669"/>
    <property type="project" value="TreeGrafter"/>
</dbReference>
<evidence type="ECO:0000256" key="1">
    <source>
        <dbReference type="ARBA" id="ARBA00023002"/>
    </source>
</evidence>
<dbReference type="SUPFAM" id="SSF47203">
    <property type="entry name" value="Acyl-CoA dehydrogenase C-terminal domain-like"/>
    <property type="match status" value="1"/>
</dbReference>
<evidence type="ECO:0000313" key="2">
    <source>
        <dbReference type="EMBL" id="SDN84888.1"/>
    </source>
</evidence>
<dbReference type="Gene3D" id="1.10.540.10">
    <property type="entry name" value="Acyl-CoA dehydrogenase/oxidase, N-terminal domain"/>
    <property type="match status" value="1"/>
</dbReference>
<dbReference type="Gene3D" id="1.20.140.10">
    <property type="entry name" value="Butyryl-CoA Dehydrogenase, subunit A, domain 3"/>
    <property type="match status" value="1"/>
</dbReference>
<dbReference type="OrthoDB" id="2986495at2"/>
<dbReference type="SUPFAM" id="SSF56645">
    <property type="entry name" value="Acyl-CoA dehydrogenase NM domain-like"/>
    <property type="match status" value="1"/>
</dbReference>
<dbReference type="InterPro" id="IPR050741">
    <property type="entry name" value="Acyl-CoA_dehydrogenase"/>
</dbReference>
<evidence type="ECO:0000313" key="3">
    <source>
        <dbReference type="Proteomes" id="UP000198793"/>
    </source>
</evidence>
<proteinExistence type="predicted"/>
<accession>A0A1H0ER81</accession>
<protein>
    <submittedName>
        <fullName evidence="2">Acyl-CoA dehydrogenase</fullName>
    </submittedName>
</protein>
<dbReference type="Gene3D" id="2.40.110.10">
    <property type="entry name" value="Butyryl-CoA Dehydrogenase, subunit A, domain 2"/>
    <property type="match status" value="1"/>
</dbReference>
<dbReference type="RefSeq" id="WP_090670116.1">
    <property type="nucleotide sequence ID" value="NZ_FNIT01000002.1"/>
</dbReference>
<organism evidence="2 3">
    <name type="scientific">Aureimonas jatrophae</name>
    <dbReference type="NCBI Taxonomy" id="1166073"/>
    <lineage>
        <taxon>Bacteria</taxon>
        <taxon>Pseudomonadati</taxon>
        <taxon>Pseudomonadota</taxon>
        <taxon>Alphaproteobacteria</taxon>
        <taxon>Hyphomicrobiales</taxon>
        <taxon>Aurantimonadaceae</taxon>
        <taxon>Aureimonas</taxon>
    </lineage>
</organism>
<dbReference type="STRING" id="1166073.SAMN05192530_102182"/>
<dbReference type="GO" id="GO:0003995">
    <property type="term" value="F:acyl-CoA dehydrogenase activity"/>
    <property type="evidence" value="ECO:0007669"/>
    <property type="project" value="TreeGrafter"/>
</dbReference>
<dbReference type="PANTHER" id="PTHR48083:SF37">
    <property type="entry name" value="DEHYDROGENASE, PUTATIVE-RELATED"/>
    <property type="match status" value="1"/>
</dbReference>
<keyword evidence="1" id="KW-0560">Oxidoreductase</keyword>
<dbReference type="InterPro" id="IPR037069">
    <property type="entry name" value="AcylCoA_DH/ox_N_sf"/>
</dbReference>
<reference evidence="2 3" key="1">
    <citation type="submission" date="2016-10" db="EMBL/GenBank/DDBJ databases">
        <authorList>
            <person name="de Groot N.N."/>
        </authorList>
    </citation>
    <scope>NUCLEOTIDE SEQUENCE [LARGE SCALE GENOMIC DNA]</scope>
    <source>
        <strain evidence="3">L7-484,KACC 16230,DSM 25025</strain>
    </source>
</reference>
<dbReference type="GO" id="GO:0050660">
    <property type="term" value="F:flavin adenine dinucleotide binding"/>
    <property type="evidence" value="ECO:0007669"/>
    <property type="project" value="InterPro"/>
</dbReference>
<dbReference type="GO" id="GO:0033539">
    <property type="term" value="P:fatty acid beta-oxidation using acyl-CoA dehydrogenase"/>
    <property type="evidence" value="ECO:0007669"/>
    <property type="project" value="TreeGrafter"/>
</dbReference>
<dbReference type="InterPro" id="IPR046373">
    <property type="entry name" value="Acyl-CoA_Oxase/DH_mid-dom_sf"/>
</dbReference>
<dbReference type="EMBL" id="FNIT01000002">
    <property type="protein sequence ID" value="SDN84888.1"/>
    <property type="molecule type" value="Genomic_DNA"/>
</dbReference>